<feature type="transmembrane region" description="Helical" evidence="1">
    <location>
        <begin position="63"/>
        <end position="81"/>
    </location>
</feature>
<proteinExistence type="predicted"/>
<feature type="transmembrane region" description="Helical" evidence="1">
    <location>
        <begin position="198"/>
        <end position="219"/>
    </location>
</feature>
<evidence type="ECO:0000313" key="2">
    <source>
        <dbReference type="EMBL" id="MBB5058030.1"/>
    </source>
</evidence>
<feature type="transmembrane region" description="Helical" evidence="1">
    <location>
        <begin position="154"/>
        <end position="178"/>
    </location>
</feature>
<keyword evidence="3" id="KW-1185">Reference proteome</keyword>
<keyword evidence="1" id="KW-1133">Transmembrane helix</keyword>
<comment type="caution">
    <text evidence="2">The sequence shown here is derived from an EMBL/GenBank/DDBJ whole genome shotgun (WGS) entry which is preliminary data.</text>
</comment>
<dbReference type="AlphaFoldDB" id="A0A7W7ZDQ3"/>
<reference evidence="2 3" key="1">
    <citation type="submission" date="2020-08" db="EMBL/GenBank/DDBJ databases">
        <title>Genomic Encyclopedia of Type Strains, Phase IV (KMG-V): Genome sequencing to study the core and pangenomes of soil and plant-associated prokaryotes.</title>
        <authorList>
            <person name="Whitman W."/>
        </authorList>
    </citation>
    <scope>NUCLEOTIDE SEQUENCE [LARGE SCALE GENOMIC DNA]</scope>
    <source>
        <strain evidence="2 3">M8UP14</strain>
    </source>
</reference>
<name>A0A7W7ZDQ3_9BACT</name>
<evidence type="ECO:0000313" key="3">
    <source>
        <dbReference type="Proteomes" id="UP000540989"/>
    </source>
</evidence>
<accession>A0A7W7ZDQ3</accession>
<keyword evidence="1" id="KW-0812">Transmembrane</keyword>
<feature type="transmembrane region" description="Helical" evidence="1">
    <location>
        <begin position="231"/>
        <end position="252"/>
    </location>
</feature>
<dbReference type="Proteomes" id="UP000540989">
    <property type="component" value="Unassembled WGS sequence"/>
</dbReference>
<organism evidence="2 3">
    <name type="scientific">Granulicella aggregans</name>
    <dbReference type="NCBI Taxonomy" id="474949"/>
    <lineage>
        <taxon>Bacteria</taxon>
        <taxon>Pseudomonadati</taxon>
        <taxon>Acidobacteriota</taxon>
        <taxon>Terriglobia</taxon>
        <taxon>Terriglobales</taxon>
        <taxon>Acidobacteriaceae</taxon>
        <taxon>Granulicella</taxon>
    </lineage>
</organism>
<sequence length="312" mass="34849">MPFVSGIDTAMSRLLSGLLKALDSDEREAVSGDLLEARESPSASALQVLGLILKRQLDPWAGWRPWLLLITVALPLAVALSQATREFAGWSAIYSWMLINNTDAALLRSAGFWSGVRENSWKIGEFALVLFCCSWACGRLIAQLSRKAHMSMAFLFVLTSLFVLIAGIPSHARAILVHSNDRYFPNGAVFANAFYRDWFPLIVYAITVLVPLLLGFAHAEPAVRRPKALRVFFYCSTALVAVGLVEQPWLLMEMWSWQMIPVRFLTLPSLLPVASIGPACLLVIDVGRRSIRLRSNRSTRWTDTNWSQSPER</sequence>
<feature type="transmembrane region" description="Helical" evidence="1">
    <location>
        <begin position="264"/>
        <end position="284"/>
    </location>
</feature>
<keyword evidence="1" id="KW-0472">Membrane</keyword>
<feature type="transmembrane region" description="Helical" evidence="1">
    <location>
        <begin position="123"/>
        <end position="142"/>
    </location>
</feature>
<evidence type="ECO:0000256" key="1">
    <source>
        <dbReference type="SAM" id="Phobius"/>
    </source>
</evidence>
<gene>
    <name evidence="2" type="ORF">HDF16_002736</name>
</gene>
<dbReference type="EMBL" id="JACHIP010000003">
    <property type="protein sequence ID" value="MBB5058030.1"/>
    <property type="molecule type" value="Genomic_DNA"/>
</dbReference>
<protein>
    <submittedName>
        <fullName evidence="2">Uncharacterized protein</fullName>
    </submittedName>
</protein>